<dbReference type="AlphaFoldDB" id="A0A447RI78"/>
<feature type="region of interest" description="Disordered" evidence="2">
    <location>
        <begin position="1"/>
        <end position="26"/>
    </location>
</feature>
<dbReference type="SUPFAM" id="SSF56563">
    <property type="entry name" value="Major capsid protein gp5"/>
    <property type="match status" value="1"/>
</dbReference>
<organism evidence="4 5">
    <name type="scientific">Klebsiella pneumoniae</name>
    <dbReference type="NCBI Taxonomy" id="573"/>
    <lineage>
        <taxon>Bacteria</taxon>
        <taxon>Pseudomonadati</taxon>
        <taxon>Pseudomonadota</taxon>
        <taxon>Gammaproteobacteria</taxon>
        <taxon>Enterobacterales</taxon>
        <taxon>Enterobacteriaceae</taxon>
        <taxon>Klebsiella/Raoultella group</taxon>
        <taxon>Klebsiella</taxon>
        <taxon>Klebsiella pneumoniae complex</taxon>
    </lineage>
</organism>
<dbReference type="Pfam" id="PF05065">
    <property type="entry name" value="Phage_capsid"/>
    <property type="match status" value="1"/>
</dbReference>
<protein>
    <submittedName>
        <fullName evidence="4">Phage capsid protein</fullName>
    </submittedName>
</protein>
<reference evidence="4 5" key="1">
    <citation type="submission" date="2018-12" db="EMBL/GenBank/DDBJ databases">
        <authorList>
            <consortium name="Pathogen Informatics"/>
        </authorList>
    </citation>
    <scope>NUCLEOTIDE SEQUENCE [LARGE SCALE GENOMIC DNA]</scope>
    <source>
        <strain evidence="4 5">NCTC13635</strain>
    </source>
</reference>
<gene>
    <name evidence="4" type="ORF">NCTC13635_00610</name>
</gene>
<sequence>MSAEERQALKELRAQGTTPDEKGGYTVPTQFRNKIVEALKDYGGIASVAQILNTANGQDIDWATSDGTTEEG</sequence>
<evidence type="ECO:0000313" key="5">
    <source>
        <dbReference type="Proteomes" id="UP000282433"/>
    </source>
</evidence>
<dbReference type="EMBL" id="LR134162">
    <property type="protein sequence ID" value="VEA99512.1"/>
    <property type="molecule type" value="Genomic_DNA"/>
</dbReference>
<comment type="subcellular location">
    <subcellularLocation>
        <location evidence="1">Virion</location>
    </subcellularLocation>
</comment>
<dbReference type="NCBIfam" id="TIGR01554">
    <property type="entry name" value="major_cap_HK97"/>
    <property type="match status" value="1"/>
</dbReference>
<dbReference type="Proteomes" id="UP000282433">
    <property type="component" value="Chromosome"/>
</dbReference>
<evidence type="ECO:0000256" key="2">
    <source>
        <dbReference type="SAM" id="MobiDB-lite"/>
    </source>
</evidence>
<feature type="compositionally biased region" description="Basic and acidic residues" evidence="2">
    <location>
        <begin position="1"/>
        <end position="23"/>
    </location>
</feature>
<feature type="domain" description="Phage capsid-like C-terminal" evidence="3">
    <location>
        <begin position="23"/>
        <end position="69"/>
    </location>
</feature>
<evidence type="ECO:0000313" key="4">
    <source>
        <dbReference type="EMBL" id="VEA99512.1"/>
    </source>
</evidence>
<name>A0A447RI78_KLEPN</name>
<evidence type="ECO:0000256" key="1">
    <source>
        <dbReference type="ARBA" id="ARBA00004328"/>
    </source>
</evidence>
<evidence type="ECO:0000259" key="3">
    <source>
        <dbReference type="Pfam" id="PF05065"/>
    </source>
</evidence>
<dbReference type="InterPro" id="IPR054612">
    <property type="entry name" value="Phage_capsid-like_C"/>
</dbReference>
<proteinExistence type="predicted"/>
<dbReference type="InterPro" id="IPR024455">
    <property type="entry name" value="Phage_capsid"/>
</dbReference>
<accession>A0A447RI78</accession>